<dbReference type="NCBIfam" id="TIGR01280">
    <property type="entry name" value="xseB"/>
    <property type="match status" value="1"/>
</dbReference>
<sequence>MLESQDKAATVEAADFESALAELEALVASMESGSLPLEQSIKAYERGVSLAKLCQSRLDQAEEQVRVLQENLLRPLSSADEQE</sequence>
<dbReference type="SUPFAM" id="SSF116842">
    <property type="entry name" value="XseB-like"/>
    <property type="match status" value="1"/>
</dbReference>
<keyword evidence="2 6" id="KW-0963">Cytoplasm</keyword>
<gene>
    <name evidence="6" type="primary">xseB</name>
    <name evidence="7" type="ORF">LMS43_15950</name>
</gene>
<evidence type="ECO:0000256" key="3">
    <source>
        <dbReference type="ARBA" id="ARBA00022722"/>
    </source>
</evidence>
<dbReference type="EC" id="3.1.11.6" evidence="6"/>
<accession>A0ABT8EN87</accession>
<evidence type="ECO:0000256" key="4">
    <source>
        <dbReference type="ARBA" id="ARBA00022801"/>
    </source>
</evidence>
<dbReference type="PANTHER" id="PTHR34137:SF1">
    <property type="entry name" value="EXODEOXYRIBONUCLEASE 7 SMALL SUBUNIT"/>
    <property type="match status" value="1"/>
</dbReference>
<comment type="caution">
    <text evidence="7">The sequence shown here is derived from an EMBL/GenBank/DDBJ whole genome shotgun (WGS) entry which is preliminary data.</text>
</comment>
<dbReference type="InterPro" id="IPR003761">
    <property type="entry name" value="Exonuc_VII_S"/>
</dbReference>
<dbReference type="NCBIfam" id="NF002140">
    <property type="entry name" value="PRK00977.1-4"/>
    <property type="match status" value="1"/>
</dbReference>
<comment type="subcellular location">
    <subcellularLocation>
        <location evidence="6">Cytoplasm</location>
    </subcellularLocation>
</comment>
<comment type="catalytic activity">
    <reaction evidence="6">
        <text>Exonucleolytic cleavage in either 5'- to 3'- or 3'- to 5'-direction to yield nucleoside 5'-phosphates.</text>
        <dbReference type="EC" id="3.1.11.6"/>
    </reaction>
</comment>
<comment type="function">
    <text evidence="6">Bidirectionally degrades single-stranded DNA into large acid-insoluble oligonucleotides, which are then degraded further into small acid-soluble oligonucleotides.</text>
</comment>
<evidence type="ECO:0000256" key="1">
    <source>
        <dbReference type="ARBA" id="ARBA00009998"/>
    </source>
</evidence>
<comment type="subunit">
    <text evidence="6">Heterooligomer composed of large and small subunits.</text>
</comment>
<protein>
    <recommendedName>
        <fullName evidence="6">Exodeoxyribonuclease 7 small subunit</fullName>
        <ecNumber evidence="6">3.1.11.6</ecNumber>
    </recommendedName>
    <alternativeName>
        <fullName evidence="6">Exodeoxyribonuclease VII small subunit</fullName>
        <shortName evidence="6">Exonuclease VII small subunit</shortName>
    </alternativeName>
</protein>
<dbReference type="NCBIfam" id="NF002141">
    <property type="entry name" value="PRK00977.1-5"/>
    <property type="match status" value="1"/>
</dbReference>
<evidence type="ECO:0000256" key="5">
    <source>
        <dbReference type="ARBA" id="ARBA00022839"/>
    </source>
</evidence>
<dbReference type="HAMAP" id="MF_00337">
    <property type="entry name" value="Exonuc_7_S"/>
    <property type="match status" value="1"/>
</dbReference>
<dbReference type="RefSeq" id="WP_266123699.1">
    <property type="nucleotide sequence ID" value="NZ_JAJHNU010000005.1"/>
</dbReference>
<keyword evidence="8" id="KW-1185">Reference proteome</keyword>
<dbReference type="Proteomes" id="UP001168613">
    <property type="component" value="Unassembled WGS sequence"/>
</dbReference>
<dbReference type="PANTHER" id="PTHR34137">
    <property type="entry name" value="EXODEOXYRIBONUCLEASE 7 SMALL SUBUNIT"/>
    <property type="match status" value="1"/>
</dbReference>
<evidence type="ECO:0000256" key="2">
    <source>
        <dbReference type="ARBA" id="ARBA00022490"/>
    </source>
</evidence>
<keyword evidence="5 6" id="KW-0269">Exonuclease</keyword>
<keyword evidence="3 6" id="KW-0540">Nuclease</keyword>
<organism evidence="7 8">
    <name type="scientific">Alcaligenes endophyticus</name>
    <dbReference type="NCBI Taxonomy" id="1929088"/>
    <lineage>
        <taxon>Bacteria</taxon>
        <taxon>Pseudomonadati</taxon>
        <taxon>Pseudomonadota</taxon>
        <taxon>Betaproteobacteria</taxon>
        <taxon>Burkholderiales</taxon>
        <taxon>Alcaligenaceae</taxon>
        <taxon>Alcaligenes</taxon>
    </lineage>
</organism>
<dbReference type="Pfam" id="PF02609">
    <property type="entry name" value="Exonuc_VII_S"/>
    <property type="match status" value="1"/>
</dbReference>
<evidence type="ECO:0000313" key="8">
    <source>
        <dbReference type="Proteomes" id="UP001168613"/>
    </source>
</evidence>
<dbReference type="PIRSF" id="PIRSF006488">
    <property type="entry name" value="Exonuc_VII_S"/>
    <property type="match status" value="1"/>
</dbReference>
<name>A0ABT8EN87_9BURK</name>
<dbReference type="Gene3D" id="1.10.287.1040">
    <property type="entry name" value="Exonuclease VII, small subunit"/>
    <property type="match status" value="1"/>
</dbReference>
<evidence type="ECO:0000313" key="7">
    <source>
        <dbReference type="EMBL" id="MDN4122782.1"/>
    </source>
</evidence>
<reference evidence="7" key="1">
    <citation type="submission" date="2021-11" db="EMBL/GenBank/DDBJ databases">
        <title>Draft genome sequence of Alcaligenes endophyticus type strain CCUG 75668T.</title>
        <authorList>
            <person name="Salva-Serra F."/>
            <person name="Duran R.E."/>
            <person name="Seeger M."/>
            <person name="Moore E.R.B."/>
            <person name="Jaen-Luchoro D."/>
        </authorList>
    </citation>
    <scope>NUCLEOTIDE SEQUENCE</scope>
    <source>
        <strain evidence="7">CCUG 75668</strain>
    </source>
</reference>
<keyword evidence="4 6" id="KW-0378">Hydrolase</keyword>
<proteinExistence type="inferred from homology"/>
<dbReference type="GO" id="GO:0008855">
    <property type="term" value="F:exodeoxyribonuclease VII activity"/>
    <property type="evidence" value="ECO:0007669"/>
    <property type="project" value="UniProtKB-EC"/>
</dbReference>
<dbReference type="EMBL" id="JAJHNU010000005">
    <property type="protein sequence ID" value="MDN4122782.1"/>
    <property type="molecule type" value="Genomic_DNA"/>
</dbReference>
<comment type="similarity">
    <text evidence="1 6">Belongs to the XseB family.</text>
</comment>
<dbReference type="InterPro" id="IPR037004">
    <property type="entry name" value="Exonuc_VII_ssu_sf"/>
</dbReference>
<evidence type="ECO:0000256" key="6">
    <source>
        <dbReference type="HAMAP-Rule" id="MF_00337"/>
    </source>
</evidence>